<proteinExistence type="predicted"/>
<keyword evidence="1" id="KW-1133">Transmembrane helix</keyword>
<dbReference type="GO" id="GO:0006811">
    <property type="term" value="P:monoatomic ion transport"/>
    <property type="evidence" value="ECO:0007669"/>
    <property type="project" value="InterPro"/>
</dbReference>
<protein>
    <submittedName>
        <fullName evidence="2">Uncharacterized protein</fullName>
    </submittedName>
</protein>
<dbReference type="InterPro" id="IPR036719">
    <property type="entry name" value="Neuro-gated_channel_TM_sf"/>
</dbReference>
<keyword evidence="1" id="KW-0472">Membrane</keyword>
<evidence type="ECO:0000313" key="2">
    <source>
        <dbReference type="EMBL" id="CAF5207142.1"/>
    </source>
</evidence>
<name>A0A8S3IYQ1_9BILA</name>
<evidence type="ECO:0000256" key="1">
    <source>
        <dbReference type="SAM" id="Phobius"/>
    </source>
</evidence>
<comment type="caution">
    <text evidence="2">The sequence shown here is derived from an EMBL/GenBank/DDBJ whole genome shotgun (WGS) entry which is preliminary data.</text>
</comment>
<keyword evidence="1" id="KW-0812">Transmembrane</keyword>
<dbReference type="GO" id="GO:0016020">
    <property type="term" value="C:membrane"/>
    <property type="evidence" value="ECO:0007669"/>
    <property type="project" value="InterPro"/>
</dbReference>
<sequence length="111" mass="13170">FKAVEILQCLQQIKTYIRKQWLLPLQLHNEYDMENNFLKIDNQQRLHEWQLVALLLDRLFFIVFTIAMPCTALLFVSAHWSIANDFRSNLTTTKLPTIDAKCNLLYKPMIT</sequence>
<evidence type="ECO:0000313" key="3">
    <source>
        <dbReference type="Proteomes" id="UP000681720"/>
    </source>
</evidence>
<dbReference type="SUPFAM" id="SSF90112">
    <property type="entry name" value="Neurotransmitter-gated ion-channel transmembrane pore"/>
    <property type="match status" value="1"/>
</dbReference>
<dbReference type="Proteomes" id="UP000681720">
    <property type="component" value="Unassembled WGS sequence"/>
</dbReference>
<dbReference type="AlphaFoldDB" id="A0A8S3IYQ1"/>
<reference evidence="2" key="1">
    <citation type="submission" date="2021-02" db="EMBL/GenBank/DDBJ databases">
        <authorList>
            <person name="Nowell W R."/>
        </authorList>
    </citation>
    <scope>NUCLEOTIDE SEQUENCE</scope>
</reference>
<dbReference type="EMBL" id="CAJOBJ010350154">
    <property type="protein sequence ID" value="CAF5207142.1"/>
    <property type="molecule type" value="Genomic_DNA"/>
</dbReference>
<feature type="transmembrane region" description="Helical" evidence="1">
    <location>
        <begin position="59"/>
        <end position="80"/>
    </location>
</feature>
<organism evidence="2 3">
    <name type="scientific">Rotaria magnacalcarata</name>
    <dbReference type="NCBI Taxonomy" id="392030"/>
    <lineage>
        <taxon>Eukaryota</taxon>
        <taxon>Metazoa</taxon>
        <taxon>Spiralia</taxon>
        <taxon>Gnathifera</taxon>
        <taxon>Rotifera</taxon>
        <taxon>Eurotatoria</taxon>
        <taxon>Bdelloidea</taxon>
        <taxon>Philodinida</taxon>
        <taxon>Philodinidae</taxon>
        <taxon>Rotaria</taxon>
    </lineage>
</organism>
<accession>A0A8S3IYQ1</accession>
<gene>
    <name evidence="2" type="ORF">GIL414_LOCUS78528</name>
</gene>
<feature type="non-terminal residue" evidence="2">
    <location>
        <position position="1"/>
    </location>
</feature>